<dbReference type="EnsemblMetazoa" id="tetur13g02100.1">
    <property type="protein sequence ID" value="tetur13g02100.1"/>
    <property type="gene ID" value="tetur13g02100"/>
</dbReference>
<evidence type="ECO:0000256" key="8">
    <source>
        <dbReference type="PIRSR" id="PIRSR037404-1"/>
    </source>
</evidence>
<keyword evidence="7" id="KW-0539">Nucleus</keyword>
<dbReference type="Pfam" id="PF01426">
    <property type="entry name" value="BAH"/>
    <property type="match status" value="1"/>
</dbReference>
<dbReference type="EC" id="2.1.1.37" evidence="11"/>
<dbReference type="Gene3D" id="3.40.50.150">
    <property type="entry name" value="Vaccinia Virus protein VP39"/>
    <property type="match status" value="1"/>
</dbReference>
<keyword evidence="4 9" id="KW-0949">S-adenosyl-L-methionine</keyword>
<dbReference type="AlphaFoldDB" id="T1KK23"/>
<keyword evidence="5" id="KW-0677">Repeat</keyword>
<dbReference type="InterPro" id="IPR001525">
    <property type="entry name" value="C5_MeTfrase"/>
</dbReference>
<accession>T1KK23</accession>
<comment type="subcellular location">
    <subcellularLocation>
        <location evidence="1">Nucleus</location>
    </subcellularLocation>
</comment>
<dbReference type="InterPro" id="IPR050390">
    <property type="entry name" value="C5-Methyltransferase"/>
</dbReference>
<dbReference type="GO" id="GO:0003677">
    <property type="term" value="F:DNA binding"/>
    <property type="evidence" value="ECO:0007669"/>
    <property type="project" value="UniProtKB-KW"/>
</dbReference>
<evidence type="ECO:0000256" key="5">
    <source>
        <dbReference type="ARBA" id="ARBA00022737"/>
    </source>
</evidence>
<proteinExistence type="inferred from homology"/>
<dbReference type="PRINTS" id="PR00105">
    <property type="entry name" value="C5METTRFRASE"/>
</dbReference>
<dbReference type="GO" id="GO:0032259">
    <property type="term" value="P:methylation"/>
    <property type="evidence" value="ECO:0007669"/>
    <property type="project" value="UniProtKB-KW"/>
</dbReference>
<dbReference type="EMBL" id="CAEY01000172">
    <property type="status" value="NOT_ANNOTATED_CDS"/>
    <property type="molecule type" value="Genomic_DNA"/>
</dbReference>
<evidence type="ECO:0000259" key="12">
    <source>
        <dbReference type="PROSITE" id="PS51038"/>
    </source>
</evidence>
<dbReference type="GO" id="GO:0003682">
    <property type="term" value="F:chromatin binding"/>
    <property type="evidence" value="ECO:0007669"/>
    <property type="project" value="InterPro"/>
</dbReference>
<comment type="catalytic activity">
    <reaction evidence="11">
        <text>a 2'-deoxycytidine in DNA + S-adenosyl-L-methionine = a 5-methyl-2'-deoxycytidine in DNA + S-adenosyl-L-homocysteine + H(+)</text>
        <dbReference type="Rhea" id="RHEA:13681"/>
        <dbReference type="Rhea" id="RHEA-COMP:11369"/>
        <dbReference type="Rhea" id="RHEA-COMP:11370"/>
        <dbReference type="ChEBI" id="CHEBI:15378"/>
        <dbReference type="ChEBI" id="CHEBI:57856"/>
        <dbReference type="ChEBI" id="CHEBI:59789"/>
        <dbReference type="ChEBI" id="CHEBI:85452"/>
        <dbReference type="ChEBI" id="CHEBI:85454"/>
        <dbReference type="EC" id="2.1.1.37"/>
    </reaction>
</comment>
<sequence length="1167" mass="132800">MAASSRKRQLSQDLVICDQCGQPVDKCVLHDDNSDYLEEAIALSDSRLTKFFEGQQCEESLELNITNYCLYDENGHFISIDSGLIESDKAVYMKGYLKPLTDLEDDLSQSVPARDIGPIEQWWISGFDGGERVLIGVQSSICCYNLLTPHLKYKAICESLEFKITLTKYIIEWIESSPQSTCSQLLHNLTVKCPNLELSRLYQSLPFIVDQILSYDEAGTSSDLKILETPCIRQLIETASQGSLKLRSAISKKAGPSRNIIRRGARKGMNRDSYATCTELVATFFEKQFKGALNTTQDASKSKSIYKQLGSRGYGKAKINLMATKIIWTSKAKHKDPFSKRIYYESTRINGIELYLGDFVTLARNKRSEHEDNTGIGRLIGLFETHDGQKFAHIDFLCFSESTILEETGSPDFVYLIQECDDILLYKVIDKVDVDFCCDFSTNGQCDYHCDRIYSKEFGWFRCFSEETRNLLEAKSCIGCYLQEKKRKKTEIQLYGHYMDTDSRSYFTEVKIGRKTFKENTFALIYPESVNLPDILSKQSELSENNEQTYDESLYPERYRKRFTEFTKGSLNDANKTYSIVKIKKIFRNIFDTDDDCQLEVQLLYRPHNCLETFDLLLEVPLDEVYLTKDERVINCTALREPCKVYYLNNPQSRPDHKLLPNRYFMTYCFNHYTKKFTQIEPNDTLEFPPSESSSNTHSPLKTLDLFSGCGGLAAGFKESRVSETLWAIEKEPSAAKSFSFNFPSAIVYNEDANHMLKRLLEGEQFTSSNQPLPQKGEVEMILGGPPCQGFSGMNRFSNRLYSVFKNSLLVTFLSYVDYYRPKVVIFENVRNFVQFEKCKILKLTLSCLLTMNYQVNYGILQAGSFGVPQSRRRTFIIATDQTIKLPKLPKPLHCFSNRACQLDIVIGNKRSKSIYHANKYGYFRSYTVADAINDLPDTVGYALDYACSYGPVKTFYQKLMRANDFDDGQVGLHVVPAMSLLNQTRIERIPCIPGADWRDLPNIKLTLSDGTVVEKLEYLYDDVKNGKSSNGSLRGVCSCASGETCSKQISRPENTLIPWGLVHTANRNYQWSGLFGRLQWDGFFITTITKTVPSSKQGSVLHPSANRVLSIRESARSQGFPDKYHFFGSMAEIKVQIGNAVPIPLARTIGLQVLKSLSNHNTNPGL</sequence>
<dbReference type="Gene3D" id="1.10.10.2230">
    <property type="match status" value="1"/>
</dbReference>
<dbReference type="Gene3D" id="3.90.120.10">
    <property type="entry name" value="DNA Methylase, subunit A, domain 2"/>
    <property type="match status" value="1"/>
</dbReference>
<dbReference type="Gene3D" id="2.30.30.490">
    <property type="match status" value="2"/>
</dbReference>
<dbReference type="PANTHER" id="PTHR10629:SF52">
    <property type="entry name" value="DNA (CYTOSINE-5)-METHYLTRANSFERASE 1"/>
    <property type="match status" value="1"/>
</dbReference>
<reference evidence="14" key="1">
    <citation type="submission" date="2011-08" db="EMBL/GenBank/DDBJ databases">
        <authorList>
            <person name="Rombauts S."/>
        </authorList>
    </citation>
    <scope>NUCLEOTIDE SEQUENCE</scope>
    <source>
        <strain evidence="14">London</strain>
    </source>
</reference>
<dbReference type="SUPFAM" id="SSF53335">
    <property type="entry name" value="S-adenosyl-L-methionine-dependent methyltransferases"/>
    <property type="match status" value="1"/>
</dbReference>
<dbReference type="FunFam" id="3.90.120.10:FF:000001">
    <property type="entry name" value="DNA (cytosine-5)-methyltransferase"/>
    <property type="match status" value="1"/>
</dbReference>
<comment type="similarity">
    <text evidence="9 10">Belongs to the class I-like SAM-binding methyltransferase superfamily. C5-methyltransferase family.</text>
</comment>
<dbReference type="PANTHER" id="PTHR10629">
    <property type="entry name" value="CYTOSINE-SPECIFIC METHYLTRANSFERASE"/>
    <property type="match status" value="1"/>
</dbReference>
<keyword evidence="3 9" id="KW-0808">Transferase</keyword>
<evidence type="ECO:0000256" key="3">
    <source>
        <dbReference type="ARBA" id="ARBA00022679"/>
    </source>
</evidence>
<name>T1KK23_TETUR</name>
<evidence type="ECO:0000256" key="9">
    <source>
        <dbReference type="PROSITE-ProRule" id="PRU01016"/>
    </source>
</evidence>
<dbReference type="STRING" id="32264.T1KK23"/>
<dbReference type="GO" id="GO:0006346">
    <property type="term" value="P:DNA methylation-dependent constitutive heterochromatin formation"/>
    <property type="evidence" value="ECO:0007669"/>
    <property type="project" value="InterPro"/>
</dbReference>
<dbReference type="PROSITE" id="PS51038">
    <property type="entry name" value="BAH"/>
    <property type="match status" value="1"/>
</dbReference>
<evidence type="ECO:0000256" key="2">
    <source>
        <dbReference type="ARBA" id="ARBA00022603"/>
    </source>
</evidence>
<evidence type="ECO:0000256" key="10">
    <source>
        <dbReference type="RuleBase" id="RU000416"/>
    </source>
</evidence>
<keyword evidence="2 9" id="KW-0489">Methyltransferase</keyword>
<dbReference type="PIRSF" id="PIRSF037404">
    <property type="entry name" value="DNMT1"/>
    <property type="match status" value="1"/>
</dbReference>
<feature type="domain" description="BAH" evidence="12">
    <location>
        <begin position="559"/>
        <end position="681"/>
    </location>
</feature>
<evidence type="ECO:0000256" key="6">
    <source>
        <dbReference type="ARBA" id="ARBA00023125"/>
    </source>
</evidence>
<dbReference type="InterPro" id="IPR022702">
    <property type="entry name" value="Cytosine_MeTrfase1_RFD"/>
</dbReference>
<dbReference type="eggNOG" id="ENOG502QPKK">
    <property type="taxonomic scope" value="Eukaryota"/>
</dbReference>
<feature type="active site" evidence="8 9">
    <location>
        <position position="788"/>
    </location>
</feature>
<keyword evidence="14" id="KW-1185">Reference proteome</keyword>
<organism evidence="13 14">
    <name type="scientific">Tetranychus urticae</name>
    <name type="common">Two-spotted spider mite</name>
    <dbReference type="NCBI Taxonomy" id="32264"/>
    <lineage>
        <taxon>Eukaryota</taxon>
        <taxon>Metazoa</taxon>
        <taxon>Ecdysozoa</taxon>
        <taxon>Arthropoda</taxon>
        <taxon>Chelicerata</taxon>
        <taxon>Arachnida</taxon>
        <taxon>Acari</taxon>
        <taxon>Acariformes</taxon>
        <taxon>Trombidiformes</taxon>
        <taxon>Prostigmata</taxon>
        <taxon>Eleutherengona</taxon>
        <taxon>Raphignathae</taxon>
        <taxon>Tetranychoidea</taxon>
        <taxon>Tetranychidae</taxon>
        <taxon>Tetranychus</taxon>
    </lineage>
</organism>
<dbReference type="InterPro" id="IPR029063">
    <property type="entry name" value="SAM-dependent_MTases_sf"/>
</dbReference>
<dbReference type="HOGENOM" id="CLU_003040_0_0_1"/>
<protein>
    <recommendedName>
        <fullName evidence="11">Cytosine-specific methyltransferase</fullName>
        <ecNumber evidence="11">2.1.1.37</ecNumber>
    </recommendedName>
</protein>
<reference evidence="13" key="2">
    <citation type="submission" date="2015-06" db="UniProtKB">
        <authorList>
            <consortium name="EnsemblMetazoa"/>
        </authorList>
    </citation>
    <scope>IDENTIFICATION</scope>
</reference>
<dbReference type="InterPro" id="IPR018117">
    <property type="entry name" value="C5_DNA_meth_AS"/>
</dbReference>
<keyword evidence="6" id="KW-0238">DNA-binding</keyword>
<dbReference type="Pfam" id="PF12047">
    <property type="entry name" value="DNMT1-RFD"/>
    <property type="match status" value="1"/>
</dbReference>
<evidence type="ECO:0000256" key="1">
    <source>
        <dbReference type="ARBA" id="ARBA00004123"/>
    </source>
</evidence>
<evidence type="ECO:0000256" key="11">
    <source>
        <dbReference type="RuleBase" id="RU000417"/>
    </source>
</evidence>
<dbReference type="GO" id="GO:0005634">
    <property type="term" value="C:nucleus"/>
    <property type="evidence" value="ECO:0007669"/>
    <property type="project" value="UniProtKB-SubCell"/>
</dbReference>
<evidence type="ECO:0000313" key="13">
    <source>
        <dbReference type="EnsemblMetazoa" id="tetur13g02100.1"/>
    </source>
</evidence>
<dbReference type="GO" id="GO:0003886">
    <property type="term" value="F:DNA (cytosine-5-)-methyltransferase activity"/>
    <property type="evidence" value="ECO:0007669"/>
    <property type="project" value="UniProtKB-EC"/>
</dbReference>
<evidence type="ECO:0000256" key="4">
    <source>
        <dbReference type="ARBA" id="ARBA00022691"/>
    </source>
</evidence>
<evidence type="ECO:0000313" key="14">
    <source>
        <dbReference type="Proteomes" id="UP000015104"/>
    </source>
</evidence>
<dbReference type="Pfam" id="PF00145">
    <property type="entry name" value="DNA_methylase"/>
    <property type="match status" value="1"/>
</dbReference>
<dbReference type="PROSITE" id="PS51679">
    <property type="entry name" value="SAM_MT_C5"/>
    <property type="match status" value="1"/>
</dbReference>
<dbReference type="InterPro" id="IPR043151">
    <property type="entry name" value="BAH_sf"/>
</dbReference>
<evidence type="ECO:0000256" key="7">
    <source>
        <dbReference type="ARBA" id="ARBA00023242"/>
    </source>
</evidence>
<dbReference type="GO" id="GO:0044027">
    <property type="term" value="P:negative regulation of gene expression via chromosomal CpG island methylation"/>
    <property type="evidence" value="ECO:0007669"/>
    <property type="project" value="TreeGrafter"/>
</dbReference>
<dbReference type="NCBIfam" id="TIGR00675">
    <property type="entry name" value="dcm"/>
    <property type="match status" value="1"/>
</dbReference>
<dbReference type="Proteomes" id="UP000015104">
    <property type="component" value="Unassembled WGS sequence"/>
</dbReference>
<dbReference type="InterPro" id="IPR001025">
    <property type="entry name" value="BAH_dom"/>
</dbReference>
<dbReference type="PROSITE" id="PS00094">
    <property type="entry name" value="C5_MTASE_1"/>
    <property type="match status" value="1"/>
</dbReference>